<feature type="transmembrane region" description="Helical" evidence="7">
    <location>
        <begin position="407"/>
        <end position="426"/>
    </location>
</feature>
<dbReference type="PANTHER" id="PTHR11706:SF33">
    <property type="entry name" value="NATURAL RESISTANCE-ASSOCIATED MACROPHAGE PROTEIN 2"/>
    <property type="match status" value="1"/>
</dbReference>
<accession>A0A261G1S8</accession>
<feature type="transmembrane region" description="Helical" evidence="7">
    <location>
        <begin position="104"/>
        <end position="122"/>
    </location>
</feature>
<feature type="transmembrane region" description="Helical" evidence="7">
    <location>
        <begin position="180"/>
        <end position="201"/>
    </location>
</feature>
<evidence type="ECO:0000256" key="2">
    <source>
        <dbReference type="ARBA" id="ARBA00022448"/>
    </source>
</evidence>
<reference evidence="8 9" key="1">
    <citation type="journal article" date="2017" name="BMC Genomics">
        <title>Comparative genomic and phylogenomic analyses of the Bifidobacteriaceae family.</title>
        <authorList>
            <person name="Lugli G.A."/>
            <person name="Milani C."/>
            <person name="Turroni F."/>
            <person name="Duranti S."/>
            <person name="Mancabelli L."/>
            <person name="Mangifesta M."/>
            <person name="Ferrario C."/>
            <person name="Modesto M."/>
            <person name="Mattarelli P."/>
            <person name="Jiri K."/>
            <person name="van Sinderen D."/>
            <person name="Ventura M."/>
        </authorList>
    </citation>
    <scope>NUCLEOTIDE SEQUENCE [LARGE SCALE GENOMIC DNA]</scope>
    <source>
        <strain evidence="8 9">DSM 100202</strain>
    </source>
</reference>
<feature type="transmembrane region" description="Helical" evidence="7">
    <location>
        <begin position="151"/>
        <end position="174"/>
    </location>
</feature>
<comment type="subcellular location">
    <subcellularLocation>
        <location evidence="1">Membrane</location>
        <topology evidence="1">Multi-pass membrane protein</topology>
    </subcellularLocation>
</comment>
<comment type="caution">
    <text evidence="8">The sequence shown here is derived from an EMBL/GenBank/DDBJ whole genome shotgun (WGS) entry which is preliminary data.</text>
</comment>
<evidence type="ECO:0000313" key="8">
    <source>
        <dbReference type="EMBL" id="OZG65382.1"/>
    </source>
</evidence>
<proteinExistence type="predicted"/>
<evidence type="ECO:0000256" key="3">
    <source>
        <dbReference type="ARBA" id="ARBA00022692"/>
    </source>
</evidence>
<keyword evidence="3 7" id="KW-0812">Transmembrane</keyword>
<dbReference type="PANTHER" id="PTHR11706">
    <property type="entry name" value="SOLUTE CARRIER PROTEIN FAMILY 11 MEMBER"/>
    <property type="match status" value="1"/>
</dbReference>
<keyword evidence="2" id="KW-0813">Transport</keyword>
<dbReference type="Proteomes" id="UP000216074">
    <property type="component" value="Unassembled WGS sequence"/>
</dbReference>
<dbReference type="PRINTS" id="PR00447">
    <property type="entry name" value="NATRESASSCMP"/>
</dbReference>
<evidence type="ECO:0000256" key="4">
    <source>
        <dbReference type="ARBA" id="ARBA00022989"/>
    </source>
</evidence>
<dbReference type="GO" id="GO:0034755">
    <property type="term" value="P:iron ion transmembrane transport"/>
    <property type="evidence" value="ECO:0007669"/>
    <property type="project" value="TreeGrafter"/>
</dbReference>
<gene>
    <name evidence="8" type="ORF">BHAP_0660</name>
</gene>
<evidence type="ECO:0000256" key="6">
    <source>
        <dbReference type="SAM" id="MobiDB-lite"/>
    </source>
</evidence>
<dbReference type="NCBIfam" id="NF001923">
    <property type="entry name" value="PRK00701.1"/>
    <property type="match status" value="1"/>
</dbReference>
<feature type="transmembrane region" description="Helical" evidence="7">
    <location>
        <begin position="381"/>
        <end position="401"/>
    </location>
</feature>
<dbReference type="NCBIfam" id="NF037982">
    <property type="entry name" value="Nramp_1"/>
    <property type="match status" value="1"/>
</dbReference>
<evidence type="ECO:0000313" key="9">
    <source>
        <dbReference type="Proteomes" id="UP000216074"/>
    </source>
</evidence>
<dbReference type="Pfam" id="PF01566">
    <property type="entry name" value="Nramp"/>
    <property type="match status" value="1"/>
</dbReference>
<name>A0A261G1S8_9BIFI</name>
<evidence type="ECO:0000256" key="1">
    <source>
        <dbReference type="ARBA" id="ARBA00004141"/>
    </source>
</evidence>
<dbReference type="EMBL" id="MWWY01000013">
    <property type="protein sequence ID" value="OZG65382.1"/>
    <property type="molecule type" value="Genomic_DNA"/>
</dbReference>
<organism evidence="8 9">
    <name type="scientific">Bifidobacterium hapali</name>
    <dbReference type="NCBI Taxonomy" id="1630172"/>
    <lineage>
        <taxon>Bacteria</taxon>
        <taxon>Bacillati</taxon>
        <taxon>Actinomycetota</taxon>
        <taxon>Actinomycetes</taxon>
        <taxon>Bifidobacteriales</taxon>
        <taxon>Bifidobacteriaceae</taxon>
        <taxon>Bifidobacterium</taxon>
    </lineage>
</organism>
<feature type="transmembrane region" description="Helical" evidence="7">
    <location>
        <begin position="337"/>
        <end position="360"/>
    </location>
</feature>
<feature type="region of interest" description="Disordered" evidence="6">
    <location>
        <begin position="1"/>
        <end position="27"/>
    </location>
</feature>
<dbReference type="GO" id="GO:0015086">
    <property type="term" value="F:cadmium ion transmembrane transporter activity"/>
    <property type="evidence" value="ECO:0007669"/>
    <property type="project" value="TreeGrafter"/>
</dbReference>
<sequence length="472" mass="49927">MEENKHTVSQSDLANNTTNTVNPINSASPATAAIAPIERDMPAAELDLERARVAEEHDRQRGSKRANGRKGHALASILGPAFVAAVAYVDPGNVAANITSGARYGYLLVWVLVLANAMSVLIQYQSAKLGIVTGKSLPELLGERMSDAGRFMFFMQAEVIAIATDLAEVIGGSIALNLLFGVPLFVGGLIIGAISTVLLWFQGGKTHRLFEKIVIALLLVITFGFIFGLFIAPPDASEILGGLIPHFTTTDSVLMATSMLGATVMPHAIYLHSTLVNDHYAPGEKKPSTRQLLRGSKIDVVWALLLAGSVNVSLLIIAANSLYGMSGTDSIEGAQHAIVSVLGPVVGTIFSIGLLASSLSSTSVGTYAGSEIMHGLLRIKAPMWACRVVTLVPALIVLWFAPNPTQALVVGQVILSIGIPFAIIPLMRYTHDKKLMGEYVDGTAKHVLFIAVAALIVALNVLLIVLTVLGKA</sequence>
<feature type="transmembrane region" description="Helical" evidence="7">
    <location>
        <begin position="300"/>
        <end position="325"/>
    </location>
</feature>
<keyword evidence="9" id="KW-1185">Reference proteome</keyword>
<keyword evidence="5 7" id="KW-0472">Membrane</keyword>
<feature type="transmembrane region" description="Helical" evidence="7">
    <location>
        <begin position="71"/>
        <end position="89"/>
    </location>
</feature>
<dbReference type="GO" id="GO:0005384">
    <property type="term" value="F:manganese ion transmembrane transporter activity"/>
    <property type="evidence" value="ECO:0007669"/>
    <property type="project" value="TreeGrafter"/>
</dbReference>
<dbReference type="InterPro" id="IPR001046">
    <property type="entry name" value="NRAMP_fam"/>
</dbReference>
<evidence type="ECO:0000256" key="7">
    <source>
        <dbReference type="SAM" id="Phobius"/>
    </source>
</evidence>
<keyword evidence="4 7" id="KW-1133">Transmembrane helix</keyword>
<dbReference type="AlphaFoldDB" id="A0A261G1S8"/>
<dbReference type="GO" id="GO:0005886">
    <property type="term" value="C:plasma membrane"/>
    <property type="evidence" value="ECO:0007669"/>
    <property type="project" value="TreeGrafter"/>
</dbReference>
<evidence type="ECO:0000256" key="5">
    <source>
        <dbReference type="ARBA" id="ARBA00023136"/>
    </source>
</evidence>
<feature type="compositionally biased region" description="Polar residues" evidence="6">
    <location>
        <begin position="7"/>
        <end position="21"/>
    </location>
</feature>
<feature type="transmembrane region" description="Helical" evidence="7">
    <location>
        <begin position="213"/>
        <end position="232"/>
    </location>
</feature>
<feature type="transmembrane region" description="Helical" evidence="7">
    <location>
        <begin position="447"/>
        <end position="469"/>
    </location>
</feature>
<protein>
    <submittedName>
        <fullName evidence="8">Manganese transporter</fullName>
    </submittedName>
</protein>
<feature type="transmembrane region" description="Helical" evidence="7">
    <location>
        <begin position="252"/>
        <end position="271"/>
    </location>
</feature>